<protein>
    <recommendedName>
        <fullName evidence="9">Kinesin motor domain-containing protein</fullName>
    </recommendedName>
</protein>
<gene>
    <name evidence="10" type="ORF">FSP39_024670</name>
</gene>
<keyword evidence="5" id="KW-0175">Coiled coil</keyword>
<dbReference type="Pfam" id="PF00225">
    <property type="entry name" value="Kinesin"/>
    <property type="match status" value="1"/>
</dbReference>
<dbReference type="PROSITE" id="PS50067">
    <property type="entry name" value="KINESIN_MOTOR_2"/>
    <property type="match status" value="1"/>
</dbReference>
<accession>A0AA88YPW9</accession>
<comment type="caution">
    <text evidence="10">The sequence shown here is derived from an EMBL/GenBank/DDBJ whole genome shotgun (WGS) entry which is preliminary data.</text>
</comment>
<dbReference type="InterPro" id="IPR001752">
    <property type="entry name" value="Kinesin_motor_dom"/>
</dbReference>
<keyword evidence="7" id="KW-0963">Cytoplasm</keyword>
<dbReference type="InterPro" id="IPR036961">
    <property type="entry name" value="Kinesin_motor_dom_sf"/>
</dbReference>
<feature type="binding site" evidence="8">
    <location>
        <begin position="93"/>
        <end position="100"/>
    </location>
    <ligand>
        <name>ATP</name>
        <dbReference type="ChEBI" id="CHEBI:30616"/>
    </ligand>
</feature>
<dbReference type="GO" id="GO:0003777">
    <property type="term" value="F:microtubule motor activity"/>
    <property type="evidence" value="ECO:0007669"/>
    <property type="project" value="InterPro"/>
</dbReference>
<dbReference type="GO" id="GO:0007018">
    <property type="term" value="P:microtubule-based movement"/>
    <property type="evidence" value="ECO:0007669"/>
    <property type="project" value="InterPro"/>
</dbReference>
<dbReference type="Proteomes" id="UP001186944">
    <property type="component" value="Unassembled WGS sequence"/>
</dbReference>
<name>A0AA88YPW9_PINIB</name>
<dbReference type="SMART" id="SM00129">
    <property type="entry name" value="KISc"/>
    <property type="match status" value="1"/>
</dbReference>
<evidence type="ECO:0000256" key="8">
    <source>
        <dbReference type="PROSITE-ProRule" id="PRU00283"/>
    </source>
</evidence>
<dbReference type="PANTHER" id="PTHR47968:SF36">
    <property type="entry name" value="KINESIN HEAVY CHAIN ISOFORM X1"/>
    <property type="match status" value="1"/>
</dbReference>
<dbReference type="GO" id="GO:0005524">
    <property type="term" value="F:ATP binding"/>
    <property type="evidence" value="ECO:0007669"/>
    <property type="project" value="UniProtKB-UniRule"/>
</dbReference>
<keyword evidence="11" id="KW-1185">Reference proteome</keyword>
<evidence type="ECO:0000256" key="4">
    <source>
        <dbReference type="ARBA" id="ARBA00022840"/>
    </source>
</evidence>
<evidence type="ECO:0000259" key="9">
    <source>
        <dbReference type="PROSITE" id="PS50067"/>
    </source>
</evidence>
<reference evidence="10" key="1">
    <citation type="submission" date="2019-08" db="EMBL/GenBank/DDBJ databases">
        <title>The improved chromosome-level genome for the pearl oyster Pinctada fucata martensii using PacBio sequencing and Hi-C.</title>
        <authorList>
            <person name="Zheng Z."/>
        </authorList>
    </citation>
    <scope>NUCLEOTIDE SEQUENCE</scope>
    <source>
        <strain evidence="10">ZZ-2019</strain>
        <tissue evidence="10">Adductor muscle</tissue>
    </source>
</reference>
<keyword evidence="4 8" id="KW-0067">ATP-binding</keyword>
<comment type="similarity">
    <text evidence="8">Belongs to the TRAFAC class myosin-kinesin ATPase superfamily. Kinesin family.</text>
</comment>
<evidence type="ECO:0000256" key="5">
    <source>
        <dbReference type="ARBA" id="ARBA00023054"/>
    </source>
</evidence>
<sequence length="177" mass="20389">MPQIRTLCRIKPTAEYYPEFEASRTTLHLRVPEILKEYKGAENIRPRATVSHEFHFDYIFKNTATQEEVFDVAAKSIVDGFLNGYNGTIFAYGQTGTGKTYTVEGSAKQYKQRGLEPRSLSRIYKELEKRTEEDISIHISFLEIYQEVGYDLLNPGARTNSLVTPFPKARESYFLNN</sequence>
<evidence type="ECO:0000256" key="1">
    <source>
        <dbReference type="ARBA" id="ARBA00004245"/>
    </source>
</evidence>
<keyword evidence="6 8" id="KW-0505">Motor protein</keyword>
<evidence type="ECO:0000313" key="11">
    <source>
        <dbReference type="Proteomes" id="UP001186944"/>
    </source>
</evidence>
<evidence type="ECO:0000256" key="2">
    <source>
        <dbReference type="ARBA" id="ARBA00022701"/>
    </source>
</evidence>
<dbReference type="InterPro" id="IPR027417">
    <property type="entry name" value="P-loop_NTPase"/>
</dbReference>
<dbReference type="PANTHER" id="PTHR47968">
    <property type="entry name" value="CENTROMERE PROTEIN E"/>
    <property type="match status" value="1"/>
</dbReference>
<dbReference type="SUPFAM" id="SSF52540">
    <property type="entry name" value="P-loop containing nucleoside triphosphate hydrolases"/>
    <property type="match status" value="1"/>
</dbReference>
<evidence type="ECO:0000256" key="6">
    <source>
        <dbReference type="ARBA" id="ARBA00023175"/>
    </source>
</evidence>
<feature type="domain" description="Kinesin motor" evidence="9">
    <location>
        <begin position="3"/>
        <end position="177"/>
    </location>
</feature>
<proteinExistence type="inferred from homology"/>
<keyword evidence="3 8" id="KW-0547">Nucleotide-binding</keyword>
<comment type="subcellular location">
    <subcellularLocation>
        <location evidence="1">Cytoplasm</location>
        <location evidence="1">Cytoskeleton</location>
    </subcellularLocation>
</comment>
<evidence type="ECO:0000256" key="3">
    <source>
        <dbReference type="ARBA" id="ARBA00022741"/>
    </source>
</evidence>
<keyword evidence="7" id="KW-0206">Cytoskeleton</keyword>
<evidence type="ECO:0000313" key="10">
    <source>
        <dbReference type="EMBL" id="KAK3104135.1"/>
    </source>
</evidence>
<organism evidence="10 11">
    <name type="scientific">Pinctada imbricata</name>
    <name type="common">Atlantic pearl-oyster</name>
    <name type="synonym">Pinctada martensii</name>
    <dbReference type="NCBI Taxonomy" id="66713"/>
    <lineage>
        <taxon>Eukaryota</taxon>
        <taxon>Metazoa</taxon>
        <taxon>Spiralia</taxon>
        <taxon>Lophotrochozoa</taxon>
        <taxon>Mollusca</taxon>
        <taxon>Bivalvia</taxon>
        <taxon>Autobranchia</taxon>
        <taxon>Pteriomorphia</taxon>
        <taxon>Pterioida</taxon>
        <taxon>Pterioidea</taxon>
        <taxon>Pteriidae</taxon>
        <taxon>Pinctada</taxon>
    </lineage>
</organism>
<evidence type="ECO:0000256" key="7">
    <source>
        <dbReference type="ARBA" id="ARBA00023212"/>
    </source>
</evidence>
<keyword evidence="2" id="KW-0493">Microtubule</keyword>
<dbReference type="GO" id="GO:0005874">
    <property type="term" value="C:microtubule"/>
    <property type="evidence" value="ECO:0007669"/>
    <property type="project" value="UniProtKB-KW"/>
</dbReference>
<dbReference type="Gene3D" id="3.40.850.10">
    <property type="entry name" value="Kinesin motor domain"/>
    <property type="match status" value="1"/>
</dbReference>
<dbReference type="EMBL" id="VSWD01000005">
    <property type="protein sequence ID" value="KAK3104135.1"/>
    <property type="molecule type" value="Genomic_DNA"/>
</dbReference>
<dbReference type="AlphaFoldDB" id="A0AA88YPW9"/>
<dbReference type="GO" id="GO:0008017">
    <property type="term" value="F:microtubule binding"/>
    <property type="evidence" value="ECO:0007669"/>
    <property type="project" value="InterPro"/>
</dbReference>
<dbReference type="InterPro" id="IPR027640">
    <property type="entry name" value="Kinesin-like_fam"/>
</dbReference>